<proteinExistence type="predicted"/>
<protein>
    <submittedName>
        <fullName evidence="1">Uncharacterized protein</fullName>
    </submittedName>
</protein>
<name>A0A8A1ME46_AJECA</name>
<dbReference type="EMBL" id="CP069112">
    <property type="protein sequence ID" value="QSS62417.1"/>
    <property type="molecule type" value="Genomic_DNA"/>
</dbReference>
<accession>A0A8A1ME46</accession>
<sequence length="196" mass="21918">MIAAEGQPLVAGSQSAKRLVVAARVQNWCQPLRRSRDNIFLAPQGGWERELKLALLPEVVNCPLKYAIILVSSHTSAFRIFDGDLLQDMQMVAGWLGIDHNTLFNISHRFMEKGIKYTYVARVGWIANLRSLGVSQGYCQDASPQAGPSKENCRSGRAGIYPGSVHRQFKRLTVRKVETCMINCLSDLIQSMLRIL</sequence>
<dbReference type="VEuPathDB" id="FungiDB:I7I51_02154"/>
<evidence type="ECO:0000313" key="2">
    <source>
        <dbReference type="Proteomes" id="UP000663671"/>
    </source>
</evidence>
<reference evidence="1" key="1">
    <citation type="submission" date="2021-01" db="EMBL/GenBank/DDBJ databases">
        <title>Chromosome-level genome assembly of a human fungal pathogen reveals clustering of transcriptionally co-regulated genes.</title>
        <authorList>
            <person name="Voorhies M."/>
            <person name="Cohen S."/>
            <person name="Shea T.P."/>
            <person name="Petrus S."/>
            <person name="Munoz J.F."/>
            <person name="Poplawski S."/>
            <person name="Goldman W.E."/>
            <person name="Michael T."/>
            <person name="Cuomo C.A."/>
            <person name="Sil A."/>
            <person name="Beyhan S."/>
        </authorList>
    </citation>
    <scope>NUCLEOTIDE SEQUENCE</scope>
    <source>
        <strain evidence="1">WU24</strain>
    </source>
</reference>
<organism evidence="1 2">
    <name type="scientific">Ajellomyces capsulatus</name>
    <name type="common">Darling's disease fungus</name>
    <name type="synonym">Histoplasma capsulatum</name>
    <dbReference type="NCBI Taxonomy" id="5037"/>
    <lineage>
        <taxon>Eukaryota</taxon>
        <taxon>Fungi</taxon>
        <taxon>Dikarya</taxon>
        <taxon>Ascomycota</taxon>
        <taxon>Pezizomycotina</taxon>
        <taxon>Eurotiomycetes</taxon>
        <taxon>Eurotiomycetidae</taxon>
        <taxon>Onygenales</taxon>
        <taxon>Ajellomycetaceae</taxon>
        <taxon>Histoplasma</taxon>
    </lineage>
</organism>
<gene>
    <name evidence="1" type="ORF">I7I51_02154</name>
</gene>
<dbReference type="AlphaFoldDB" id="A0A8A1ME46"/>
<dbReference type="Proteomes" id="UP000663671">
    <property type="component" value="Chromosome 7"/>
</dbReference>
<evidence type="ECO:0000313" key="1">
    <source>
        <dbReference type="EMBL" id="QSS62417.1"/>
    </source>
</evidence>